<evidence type="ECO:0000313" key="9">
    <source>
        <dbReference type="EMBL" id="ROO27295.1"/>
    </source>
</evidence>
<dbReference type="InterPro" id="IPR003468">
    <property type="entry name" value="Cyt_c_oxidase_monohaem-su/FixO"/>
</dbReference>
<proteinExistence type="predicted"/>
<feature type="signal peptide" evidence="7">
    <location>
        <begin position="1"/>
        <end position="21"/>
    </location>
</feature>
<keyword evidence="6" id="KW-1133">Transmembrane helix</keyword>
<dbReference type="RefSeq" id="WP_185015610.1">
    <property type="nucleotide sequence ID" value="NZ_AYKH01000014.1"/>
</dbReference>
<feature type="chain" id="PRO_5019215429" description="Cytochrome c domain-containing protein" evidence="7">
    <location>
        <begin position="22"/>
        <end position="371"/>
    </location>
</feature>
<keyword evidence="7" id="KW-0732">Signal</keyword>
<protein>
    <recommendedName>
        <fullName evidence="8">Cytochrome c domain-containing protein</fullName>
    </recommendedName>
</protein>
<feature type="transmembrane region" description="Helical" evidence="6">
    <location>
        <begin position="72"/>
        <end position="93"/>
    </location>
</feature>
<keyword evidence="10" id="KW-1185">Reference proteome</keyword>
<dbReference type="GO" id="GO:0046872">
    <property type="term" value="F:metal ion binding"/>
    <property type="evidence" value="ECO:0007669"/>
    <property type="project" value="UniProtKB-KW"/>
</dbReference>
<dbReference type="InterPro" id="IPR009056">
    <property type="entry name" value="Cyt_c-like_dom"/>
</dbReference>
<keyword evidence="6" id="KW-0812">Transmembrane</keyword>
<accession>A0A423PNV5</accession>
<evidence type="ECO:0000256" key="2">
    <source>
        <dbReference type="ARBA" id="ARBA00022723"/>
    </source>
</evidence>
<keyword evidence="6" id="KW-0472">Membrane</keyword>
<feature type="transmembrane region" description="Helical" evidence="6">
    <location>
        <begin position="37"/>
        <end position="56"/>
    </location>
</feature>
<evidence type="ECO:0000256" key="4">
    <source>
        <dbReference type="PROSITE-ProRule" id="PRU00433"/>
    </source>
</evidence>
<comment type="caution">
    <text evidence="9">The sequence shown here is derived from an EMBL/GenBank/DDBJ whole genome shotgun (WGS) entry which is preliminary data.</text>
</comment>
<dbReference type="AlphaFoldDB" id="A0A423PNV5"/>
<sequence>MIRRLALAATLALGAFDTAGAAEWHPYRHISQAPLGFWFVAVMVIGALLLFTYWAVERPVSGREASPSRKGYHALGALVLAMTVFTLLLYVVVAGRIDALGASDDAWAWSPGETLQDPGGSDMSGEPYRGYQVYRAEGCTYCHTMYVRPQDIATGWAPGATEADVSVPQDFANYPYTLLGTQRNGPDLSIIGRQIPDMSYQIAHLQNPRQFKPNSIMPRYDYMSQDDLQDLAAYLVSLGNDPRKLKAGTLDDADTATGSGGPSVPTDTDTPAAQGKKLYSSLGCVGCHSTDGARNVGPTFQGLYGHDVALESGETVTADDGYLTRAIRDPKADIVKGYPAVMPAAYGDMSDADLDALIAFIESLSDDSGSH</sequence>
<evidence type="ECO:0000259" key="8">
    <source>
        <dbReference type="PROSITE" id="PS51007"/>
    </source>
</evidence>
<evidence type="ECO:0000256" key="6">
    <source>
        <dbReference type="SAM" id="Phobius"/>
    </source>
</evidence>
<dbReference type="Proteomes" id="UP000283993">
    <property type="component" value="Unassembled WGS sequence"/>
</dbReference>
<gene>
    <name evidence="9" type="ORF">SAOR_08840</name>
</gene>
<evidence type="ECO:0000256" key="3">
    <source>
        <dbReference type="ARBA" id="ARBA00023004"/>
    </source>
</evidence>
<dbReference type="Pfam" id="PF00034">
    <property type="entry name" value="Cytochrom_C"/>
    <property type="match status" value="1"/>
</dbReference>
<dbReference type="Pfam" id="PF02433">
    <property type="entry name" value="FixO"/>
    <property type="match status" value="1"/>
</dbReference>
<evidence type="ECO:0000256" key="1">
    <source>
        <dbReference type="ARBA" id="ARBA00022617"/>
    </source>
</evidence>
<dbReference type="InterPro" id="IPR036909">
    <property type="entry name" value="Cyt_c-like_dom_sf"/>
</dbReference>
<dbReference type="Gene3D" id="1.10.760.10">
    <property type="entry name" value="Cytochrome c-like domain"/>
    <property type="match status" value="2"/>
</dbReference>
<reference evidence="9 10" key="1">
    <citation type="submission" date="2013-10" db="EMBL/GenBank/DDBJ databases">
        <title>Salinisphaera orenii MK-B5 Genome Sequencing.</title>
        <authorList>
            <person name="Lai Q."/>
            <person name="Li C."/>
            <person name="Shao Z."/>
        </authorList>
    </citation>
    <scope>NUCLEOTIDE SEQUENCE [LARGE SCALE GENOMIC DNA]</scope>
    <source>
        <strain evidence="9 10">MK-B5</strain>
    </source>
</reference>
<dbReference type="GO" id="GO:0009055">
    <property type="term" value="F:electron transfer activity"/>
    <property type="evidence" value="ECO:0007669"/>
    <property type="project" value="InterPro"/>
</dbReference>
<organism evidence="9 10">
    <name type="scientific">Salinisphaera orenii MK-B5</name>
    <dbReference type="NCBI Taxonomy" id="856730"/>
    <lineage>
        <taxon>Bacteria</taxon>
        <taxon>Pseudomonadati</taxon>
        <taxon>Pseudomonadota</taxon>
        <taxon>Gammaproteobacteria</taxon>
        <taxon>Salinisphaerales</taxon>
        <taxon>Salinisphaeraceae</taxon>
        <taxon>Salinisphaera</taxon>
    </lineage>
</organism>
<evidence type="ECO:0000256" key="5">
    <source>
        <dbReference type="SAM" id="MobiDB-lite"/>
    </source>
</evidence>
<dbReference type="SUPFAM" id="SSF46626">
    <property type="entry name" value="Cytochrome c"/>
    <property type="match status" value="2"/>
</dbReference>
<keyword evidence="3 4" id="KW-0408">Iron</keyword>
<dbReference type="PROSITE" id="PS51007">
    <property type="entry name" value="CYTC"/>
    <property type="match status" value="2"/>
</dbReference>
<dbReference type="GO" id="GO:0020037">
    <property type="term" value="F:heme binding"/>
    <property type="evidence" value="ECO:0007669"/>
    <property type="project" value="InterPro"/>
</dbReference>
<evidence type="ECO:0000313" key="10">
    <source>
        <dbReference type="Proteomes" id="UP000283993"/>
    </source>
</evidence>
<feature type="domain" description="Cytochrome c" evidence="8">
    <location>
        <begin position="125"/>
        <end position="239"/>
    </location>
</feature>
<name>A0A423PNV5_9GAMM</name>
<keyword evidence="2 4" id="KW-0479">Metal-binding</keyword>
<evidence type="ECO:0000256" key="7">
    <source>
        <dbReference type="SAM" id="SignalP"/>
    </source>
</evidence>
<feature type="domain" description="Cytochrome c" evidence="8">
    <location>
        <begin position="270"/>
        <end position="365"/>
    </location>
</feature>
<keyword evidence="1 4" id="KW-0349">Heme</keyword>
<dbReference type="EMBL" id="AYKH01000014">
    <property type="protein sequence ID" value="ROO27295.1"/>
    <property type="molecule type" value="Genomic_DNA"/>
</dbReference>
<feature type="region of interest" description="Disordered" evidence="5">
    <location>
        <begin position="247"/>
        <end position="272"/>
    </location>
</feature>